<accession>Q2NAJ2</accession>
<organism evidence="1 2">
    <name type="scientific">Erythrobacter litoralis (strain HTCC2594)</name>
    <dbReference type="NCBI Taxonomy" id="314225"/>
    <lineage>
        <taxon>Bacteria</taxon>
        <taxon>Pseudomonadati</taxon>
        <taxon>Pseudomonadota</taxon>
        <taxon>Alphaproteobacteria</taxon>
        <taxon>Sphingomonadales</taxon>
        <taxon>Erythrobacteraceae</taxon>
        <taxon>Erythrobacter/Porphyrobacter group</taxon>
        <taxon>Erythrobacter</taxon>
    </lineage>
</organism>
<evidence type="ECO:0000313" key="2">
    <source>
        <dbReference type="Proteomes" id="UP000008808"/>
    </source>
</evidence>
<dbReference type="RefSeq" id="WP_011414135.1">
    <property type="nucleotide sequence ID" value="NC_007722.1"/>
</dbReference>
<gene>
    <name evidence="1" type="ordered locus">ELI_06035</name>
</gene>
<keyword evidence="2" id="KW-1185">Reference proteome</keyword>
<name>Q2NAJ2_ERYLH</name>
<dbReference type="Proteomes" id="UP000008808">
    <property type="component" value="Chromosome"/>
</dbReference>
<dbReference type="EMBL" id="CP000157">
    <property type="protein sequence ID" value="ABC63299.1"/>
    <property type="molecule type" value="Genomic_DNA"/>
</dbReference>
<dbReference type="HOGENOM" id="CLU_1710464_0_0_5"/>
<protein>
    <submittedName>
        <fullName evidence="1">Uncharacterized protein</fullName>
    </submittedName>
</protein>
<dbReference type="OrthoDB" id="9901985at2"/>
<proteinExistence type="predicted"/>
<evidence type="ECO:0000313" key="1">
    <source>
        <dbReference type="EMBL" id="ABC63299.1"/>
    </source>
</evidence>
<dbReference type="KEGG" id="eli:ELI_06035"/>
<reference evidence="2" key="1">
    <citation type="journal article" date="2009" name="J. Bacteriol.">
        <title>Complete genome sequence of Erythrobacter litoralis HTCC2594.</title>
        <authorList>
            <person name="Oh H.M."/>
            <person name="Giovannoni S.J."/>
            <person name="Ferriera S."/>
            <person name="Johnson J."/>
            <person name="Cho J.C."/>
        </authorList>
    </citation>
    <scope>NUCLEOTIDE SEQUENCE [LARGE SCALE GENOMIC DNA]</scope>
    <source>
        <strain evidence="2">HTCC2594</strain>
    </source>
</reference>
<dbReference type="STRING" id="314225.ELI_06035"/>
<sequence length="153" mass="16811">MERIYSARKDFAVARSEFIDAHNAADIAVRRLLASIGKSPAVMLSANIEAMLKAPAAPQYPKAEKARIEGLLKELKNLGSIRCGIVHSRMELISVHANLHACFSNVQSQPRFGRKGLILSLSDLQAVTEEISRIERKLVVQNKVPQLARQAAA</sequence>
<dbReference type="AlphaFoldDB" id="Q2NAJ2"/>